<dbReference type="Proteomes" id="UP000029389">
    <property type="component" value="Unassembled WGS sequence"/>
</dbReference>
<dbReference type="InterPro" id="IPR041881">
    <property type="entry name" value="PqqD_sf"/>
</dbReference>
<dbReference type="GO" id="GO:0003824">
    <property type="term" value="F:catalytic activity"/>
    <property type="evidence" value="ECO:0007669"/>
    <property type="project" value="InterPro"/>
</dbReference>
<dbReference type="EMBL" id="JMQC01000008">
    <property type="protein sequence ID" value="KFM99454.1"/>
    <property type="molecule type" value="Genomic_DNA"/>
</dbReference>
<dbReference type="PATRIC" id="fig|1405.8.peg.4467"/>
<evidence type="ECO:0000313" key="7">
    <source>
        <dbReference type="Proteomes" id="UP000029389"/>
    </source>
</evidence>
<evidence type="ECO:0000313" key="6">
    <source>
        <dbReference type="EMBL" id="KFM99454.1"/>
    </source>
</evidence>
<feature type="domain" description="Radical SAM core" evidence="5">
    <location>
        <begin position="105"/>
        <end position="317"/>
    </location>
</feature>
<evidence type="ECO:0000259" key="5">
    <source>
        <dbReference type="PROSITE" id="PS51918"/>
    </source>
</evidence>
<evidence type="ECO:0000256" key="4">
    <source>
        <dbReference type="ARBA" id="ARBA00023014"/>
    </source>
</evidence>
<sequence length="366" mass="41277">MEYISLVEKNYLKYQPDGKLLSVVINNIRTEVGLNDSAFSIIKLCDGTNTKNDIIKKLSLLYNEELNIVKNMVESFIEQLNTGGILNTTSTKNRRVVEVRGSKNYFVPELVILELTHKCPLKCKHCYVNAGNGPSMDFELLMKTAKKMVKQGVQGFQLTGGEPFAYRNIEAIVDYLYEQKVRTQITTSGFYLNETVKRCVKKIASVGGLIQISVDGFSETHNRIRGNENAFENAIKLIDYAKMNNVTVVVATCIVDQNLKGIEKLSIFLSEKQIDLHRIGGVSYQGRAEKNSLHTSVSFSDINKFIQYLKESYETMRFKISGFEEISTDSDYNCGAGYKIIKVSPEFIVSPCPMMNVNIGNIKQEK</sequence>
<dbReference type="GO" id="GO:0051536">
    <property type="term" value="F:iron-sulfur cluster binding"/>
    <property type="evidence" value="ECO:0007669"/>
    <property type="project" value="UniProtKB-KW"/>
</dbReference>
<dbReference type="AlphaFoldDB" id="A0A090YLW9"/>
<evidence type="ECO:0000256" key="1">
    <source>
        <dbReference type="ARBA" id="ARBA00022691"/>
    </source>
</evidence>
<organism evidence="6 7">
    <name type="scientific">Bacillus clarus</name>
    <dbReference type="NCBI Taxonomy" id="2338372"/>
    <lineage>
        <taxon>Bacteria</taxon>
        <taxon>Bacillati</taxon>
        <taxon>Bacillota</taxon>
        <taxon>Bacilli</taxon>
        <taxon>Bacillales</taxon>
        <taxon>Bacillaceae</taxon>
        <taxon>Bacillus</taxon>
        <taxon>Bacillus cereus group</taxon>
    </lineage>
</organism>
<dbReference type="SFLD" id="SFLDG01386">
    <property type="entry name" value="main_SPASM_domain-containing"/>
    <property type="match status" value="1"/>
</dbReference>
<reference evidence="6 7" key="1">
    <citation type="submission" date="2014-04" db="EMBL/GenBank/DDBJ databases">
        <authorList>
            <person name="Bishop-Lilly K.A."/>
            <person name="Broomall S.M."/>
            <person name="Chain P.S."/>
            <person name="Chertkov O."/>
            <person name="Coyne S.R."/>
            <person name="Daligault H.E."/>
            <person name="Davenport K.W."/>
            <person name="Erkkila T."/>
            <person name="Frey K.G."/>
            <person name="Gibbons H.S."/>
            <person name="Gu W."/>
            <person name="Jaissle J."/>
            <person name="Johnson S.L."/>
            <person name="Koroleva G.I."/>
            <person name="Ladner J.T."/>
            <person name="Lo C.-C."/>
            <person name="Minogue T.D."/>
            <person name="Munk C."/>
            <person name="Palacios G.F."/>
            <person name="Redden C.L."/>
            <person name="Rosenzweig C.N."/>
            <person name="Scholz M.B."/>
            <person name="Teshima H."/>
            <person name="Xu Y."/>
        </authorList>
    </citation>
    <scope>NUCLEOTIDE SEQUENCE [LARGE SCALE GENOMIC DNA]</scope>
    <source>
        <strain evidence="6 7">BHP</strain>
    </source>
</reference>
<dbReference type="Pfam" id="PF04055">
    <property type="entry name" value="Radical_SAM"/>
    <property type="match status" value="1"/>
</dbReference>
<proteinExistence type="predicted"/>
<dbReference type="InterPro" id="IPR013785">
    <property type="entry name" value="Aldolase_TIM"/>
</dbReference>
<accession>A0A090YLW9</accession>
<gene>
    <name evidence="6" type="ORF">DJ93_4342</name>
</gene>
<dbReference type="PANTHER" id="PTHR11228:SF7">
    <property type="entry name" value="PQQA PEPTIDE CYCLASE"/>
    <property type="match status" value="1"/>
</dbReference>
<evidence type="ECO:0000256" key="2">
    <source>
        <dbReference type="ARBA" id="ARBA00022723"/>
    </source>
</evidence>
<dbReference type="RefSeq" id="WP_042983221.1">
    <property type="nucleotide sequence ID" value="NZ_JMQC01000008.1"/>
</dbReference>
<dbReference type="Gene3D" id="1.10.10.1150">
    <property type="entry name" value="Coenzyme PQQ synthesis protein D (PqqD)"/>
    <property type="match status" value="1"/>
</dbReference>
<name>A0A090YLW9_9BACI</name>
<keyword evidence="3" id="KW-0408">Iron</keyword>
<protein>
    <submittedName>
        <fullName evidence="6">Coenzyme PQQ synthesis D family protein</fullName>
    </submittedName>
</protein>
<keyword evidence="4" id="KW-0411">Iron-sulfur</keyword>
<dbReference type="Gene3D" id="3.20.20.70">
    <property type="entry name" value="Aldolase class I"/>
    <property type="match status" value="1"/>
</dbReference>
<dbReference type="SUPFAM" id="SSF102114">
    <property type="entry name" value="Radical SAM enzymes"/>
    <property type="match status" value="1"/>
</dbReference>
<dbReference type="PANTHER" id="PTHR11228">
    <property type="entry name" value="RADICAL SAM DOMAIN PROTEIN"/>
    <property type="match status" value="1"/>
</dbReference>
<dbReference type="InterPro" id="IPR050377">
    <property type="entry name" value="Radical_SAM_PqqE_MftC-like"/>
</dbReference>
<dbReference type="PROSITE" id="PS51918">
    <property type="entry name" value="RADICAL_SAM"/>
    <property type="match status" value="1"/>
</dbReference>
<dbReference type="CDD" id="cd01335">
    <property type="entry name" value="Radical_SAM"/>
    <property type="match status" value="1"/>
</dbReference>
<dbReference type="InterPro" id="IPR008792">
    <property type="entry name" value="PQQD"/>
</dbReference>
<dbReference type="Pfam" id="PF05402">
    <property type="entry name" value="PqqD"/>
    <property type="match status" value="1"/>
</dbReference>
<dbReference type="SFLD" id="SFLDS00029">
    <property type="entry name" value="Radical_SAM"/>
    <property type="match status" value="1"/>
</dbReference>
<dbReference type="GO" id="GO:0046872">
    <property type="term" value="F:metal ion binding"/>
    <property type="evidence" value="ECO:0007669"/>
    <property type="project" value="UniProtKB-KW"/>
</dbReference>
<dbReference type="SFLD" id="SFLDG01067">
    <property type="entry name" value="SPASM/twitch_domain_containing"/>
    <property type="match status" value="1"/>
</dbReference>
<dbReference type="InterPro" id="IPR058240">
    <property type="entry name" value="rSAM_sf"/>
</dbReference>
<keyword evidence="2" id="KW-0479">Metal-binding</keyword>
<comment type="caution">
    <text evidence="6">The sequence shown here is derived from an EMBL/GenBank/DDBJ whole genome shotgun (WGS) entry which is preliminary data.</text>
</comment>
<dbReference type="InterPro" id="IPR007197">
    <property type="entry name" value="rSAM"/>
</dbReference>
<keyword evidence="1" id="KW-0949">S-adenosyl-L-methionine</keyword>
<evidence type="ECO:0000256" key="3">
    <source>
        <dbReference type="ARBA" id="ARBA00023004"/>
    </source>
</evidence>